<keyword evidence="6" id="KW-1185">Reference proteome</keyword>
<organism evidence="5 6">
    <name type="scientific">Desulfovibrio subterraneus</name>
    <dbReference type="NCBI Taxonomy" id="2718620"/>
    <lineage>
        <taxon>Bacteria</taxon>
        <taxon>Pseudomonadati</taxon>
        <taxon>Thermodesulfobacteriota</taxon>
        <taxon>Desulfovibrionia</taxon>
        <taxon>Desulfovibrionales</taxon>
        <taxon>Desulfovibrionaceae</taxon>
        <taxon>Desulfovibrio</taxon>
    </lineage>
</organism>
<dbReference type="EMBL" id="BLVO01000012">
    <property type="protein sequence ID" value="GFM32491.1"/>
    <property type="molecule type" value="Genomic_DNA"/>
</dbReference>
<dbReference type="GO" id="GO:0016757">
    <property type="term" value="F:glycosyltransferase activity"/>
    <property type="evidence" value="ECO:0007669"/>
    <property type="project" value="UniProtKB-KW"/>
</dbReference>
<evidence type="ECO:0000256" key="1">
    <source>
        <dbReference type="ARBA" id="ARBA00006739"/>
    </source>
</evidence>
<accession>A0A7J0BH32</accession>
<comment type="caution">
    <text evidence="5">The sequence shown here is derived from an EMBL/GenBank/DDBJ whole genome shotgun (WGS) entry which is preliminary data.</text>
</comment>
<sequence>MSAPAAHALRPDVTLVTYTCDDADHTHALLESVGAWSVLPRRVIVVDDGSAIPFASGWNLLPLSIIRHAENRGRTEAKRTGLSAATSRFILSMDNDVRLSHDWLRTCLPLAATPDVGIAATPLRHASGDSPAARYTAHAYSLQMGVSGDVSFVSGGVWLLRSEVWRNVGGFGEYQEPYGEDARFCERLLAGGYRLVLTTDAQASEVRLLPRHVIVKRGWRWHGYHLKAALDAGRPLDEACNVLLHTMRERMARSVAANRLFLYFDLLYLVYAMTDLFRHAAQTRPEAAAYTNVPLAAALVLLEGCPALRGLLCEDLGRLSVTGPDNESARNTMPLLDFATLLQPVMTPAACSVLEAAVPLLRVE</sequence>
<protein>
    <recommendedName>
        <fullName evidence="4">Glycosyltransferase 2-like domain-containing protein</fullName>
    </recommendedName>
</protein>
<dbReference type="PANTHER" id="PTHR43179">
    <property type="entry name" value="RHAMNOSYLTRANSFERASE WBBL"/>
    <property type="match status" value="1"/>
</dbReference>
<gene>
    <name evidence="5" type="ORF">DSM101010T_08560</name>
</gene>
<evidence type="ECO:0000259" key="4">
    <source>
        <dbReference type="Pfam" id="PF00535"/>
    </source>
</evidence>
<dbReference type="Gene3D" id="3.90.550.10">
    <property type="entry name" value="Spore Coat Polysaccharide Biosynthesis Protein SpsA, Chain A"/>
    <property type="match status" value="1"/>
</dbReference>
<dbReference type="InterPro" id="IPR001173">
    <property type="entry name" value="Glyco_trans_2-like"/>
</dbReference>
<evidence type="ECO:0000313" key="6">
    <source>
        <dbReference type="Proteomes" id="UP000503840"/>
    </source>
</evidence>
<dbReference type="AlphaFoldDB" id="A0A7J0BH32"/>
<dbReference type="RefSeq" id="WP_174404196.1">
    <property type="nucleotide sequence ID" value="NZ_BLVO01000012.1"/>
</dbReference>
<dbReference type="PANTHER" id="PTHR43179:SF12">
    <property type="entry name" value="GALACTOFURANOSYLTRANSFERASE GLFT2"/>
    <property type="match status" value="1"/>
</dbReference>
<name>A0A7J0BH32_9BACT</name>
<dbReference type="Proteomes" id="UP000503840">
    <property type="component" value="Unassembled WGS sequence"/>
</dbReference>
<evidence type="ECO:0000313" key="5">
    <source>
        <dbReference type="EMBL" id="GFM32491.1"/>
    </source>
</evidence>
<evidence type="ECO:0000256" key="3">
    <source>
        <dbReference type="ARBA" id="ARBA00022679"/>
    </source>
</evidence>
<dbReference type="InterPro" id="IPR029044">
    <property type="entry name" value="Nucleotide-diphossugar_trans"/>
</dbReference>
<keyword evidence="2" id="KW-0328">Glycosyltransferase</keyword>
<comment type="similarity">
    <text evidence="1">Belongs to the glycosyltransferase 2 family.</text>
</comment>
<keyword evidence="3" id="KW-0808">Transferase</keyword>
<dbReference type="SUPFAM" id="SSF53448">
    <property type="entry name" value="Nucleotide-diphospho-sugar transferases"/>
    <property type="match status" value="1"/>
</dbReference>
<proteinExistence type="inferred from homology"/>
<reference evidence="5 6" key="1">
    <citation type="submission" date="2020-05" db="EMBL/GenBank/DDBJ databases">
        <title>Draft genome sequence of Desulfovibrio sp. strain HN2T.</title>
        <authorList>
            <person name="Ueno A."/>
            <person name="Tamazawa S."/>
            <person name="Tamamura S."/>
            <person name="Murakami T."/>
            <person name="Kiyama T."/>
            <person name="Inomata H."/>
            <person name="Amano Y."/>
            <person name="Miyakawa K."/>
            <person name="Tamaki H."/>
            <person name="Naganuma T."/>
            <person name="Kaneko K."/>
        </authorList>
    </citation>
    <scope>NUCLEOTIDE SEQUENCE [LARGE SCALE GENOMIC DNA]</scope>
    <source>
        <strain evidence="5 6">HN2</strain>
    </source>
</reference>
<feature type="domain" description="Glycosyltransferase 2-like" evidence="4">
    <location>
        <begin position="17"/>
        <end position="158"/>
    </location>
</feature>
<dbReference type="Pfam" id="PF00535">
    <property type="entry name" value="Glycos_transf_2"/>
    <property type="match status" value="1"/>
</dbReference>
<evidence type="ECO:0000256" key="2">
    <source>
        <dbReference type="ARBA" id="ARBA00022676"/>
    </source>
</evidence>